<keyword evidence="3" id="KW-0235">DNA replication</keyword>
<evidence type="ECO:0000256" key="4">
    <source>
        <dbReference type="ARBA" id="ARBA00049244"/>
    </source>
</evidence>
<dbReference type="RefSeq" id="WP_279524971.1">
    <property type="nucleotide sequence ID" value="NZ_JARVII010000027.1"/>
</dbReference>
<evidence type="ECO:0000313" key="6">
    <source>
        <dbReference type="EMBL" id="MDG9700204.1"/>
    </source>
</evidence>
<dbReference type="EMBL" id="JARVII010000027">
    <property type="protein sequence ID" value="MDG9700204.1"/>
    <property type="molecule type" value="Genomic_DNA"/>
</dbReference>
<dbReference type="EC" id="2.7.7.7" evidence="2"/>
<evidence type="ECO:0000256" key="2">
    <source>
        <dbReference type="ARBA" id="ARBA00012417"/>
    </source>
</evidence>
<dbReference type="InterPro" id="IPR001098">
    <property type="entry name" value="DNA-dir_DNA_pol_A_palm_dom"/>
</dbReference>
<comment type="caution">
    <text evidence="6">The sequence shown here is derived from an EMBL/GenBank/DDBJ whole genome shotgun (WGS) entry which is preliminary data.</text>
</comment>
<name>A0AAW6RNB0_9BURK</name>
<gene>
    <name evidence="6" type="ORF">QB898_10880</name>
</gene>
<keyword evidence="7" id="KW-1185">Reference proteome</keyword>
<comment type="subunit">
    <text evidence="1">Single-chain monomer with multiple functions.</text>
</comment>
<dbReference type="GO" id="GO:0003887">
    <property type="term" value="F:DNA-directed DNA polymerase activity"/>
    <property type="evidence" value="ECO:0007669"/>
    <property type="project" value="UniProtKB-EC"/>
</dbReference>
<evidence type="ECO:0000256" key="3">
    <source>
        <dbReference type="ARBA" id="ARBA00022705"/>
    </source>
</evidence>
<dbReference type="SUPFAM" id="SSF56672">
    <property type="entry name" value="DNA/RNA polymerases"/>
    <property type="match status" value="1"/>
</dbReference>
<accession>A0AAW6RNB0</accession>
<dbReference type="PANTHER" id="PTHR10133">
    <property type="entry name" value="DNA POLYMERASE I"/>
    <property type="match status" value="1"/>
</dbReference>
<dbReference type="InterPro" id="IPR043502">
    <property type="entry name" value="DNA/RNA_pol_sf"/>
</dbReference>
<dbReference type="GO" id="GO:0006302">
    <property type="term" value="P:double-strand break repair"/>
    <property type="evidence" value="ECO:0007669"/>
    <property type="project" value="TreeGrafter"/>
</dbReference>
<dbReference type="PRINTS" id="PR00868">
    <property type="entry name" value="DNAPOLI"/>
</dbReference>
<dbReference type="GO" id="GO:0006261">
    <property type="term" value="P:DNA-templated DNA replication"/>
    <property type="evidence" value="ECO:0007669"/>
    <property type="project" value="InterPro"/>
</dbReference>
<dbReference type="GO" id="GO:0003677">
    <property type="term" value="F:DNA binding"/>
    <property type="evidence" value="ECO:0007669"/>
    <property type="project" value="InterPro"/>
</dbReference>
<evidence type="ECO:0000313" key="7">
    <source>
        <dbReference type="Proteomes" id="UP001237156"/>
    </source>
</evidence>
<protein>
    <recommendedName>
        <fullName evidence="2">DNA-directed DNA polymerase</fullName>
        <ecNumber evidence="2">2.7.7.7</ecNumber>
    </recommendedName>
</protein>
<dbReference type="Pfam" id="PF00476">
    <property type="entry name" value="DNA_pol_A"/>
    <property type="match status" value="1"/>
</dbReference>
<dbReference type="Gene3D" id="1.10.150.20">
    <property type="entry name" value="5' to 3' exonuclease, C-terminal subdomain"/>
    <property type="match status" value="1"/>
</dbReference>
<dbReference type="InterPro" id="IPR002298">
    <property type="entry name" value="DNA_polymerase_A"/>
</dbReference>
<dbReference type="Proteomes" id="UP001237156">
    <property type="component" value="Unassembled WGS sequence"/>
</dbReference>
<organism evidence="6 7">
    <name type="scientific">Ottowia cancrivicina</name>
    <dbReference type="NCBI Taxonomy" id="3040346"/>
    <lineage>
        <taxon>Bacteria</taxon>
        <taxon>Pseudomonadati</taxon>
        <taxon>Pseudomonadota</taxon>
        <taxon>Betaproteobacteria</taxon>
        <taxon>Burkholderiales</taxon>
        <taxon>Comamonadaceae</taxon>
        <taxon>Ottowia</taxon>
    </lineage>
</organism>
<sequence length="186" mass="20165">MQLIPIPGLSPLTAKLCQNHQLRGLIDGMGQYGLAKSLGIGSLSAKTFIALYPGVAEYMQRTKEQAAAQGFVENPSGRRLYLPNIRNKNATARAGAERAAINTSMQGAASDLIKRAMTDISRWLSDGLKSKLMMQVHDELVLNAPEIKLDLVKEKLPQMMAKVDEGILKVPLIAEVGAGMNWGKAH</sequence>
<dbReference type="SMART" id="SM00482">
    <property type="entry name" value="POLAc"/>
    <property type="match status" value="1"/>
</dbReference>
<dbReference type="PANTHER" id="PTHR10133:SF27">
    <property type="entry name" value="DNA POLYMERASE NU"/>
    <property type="match status" value="1"/>
</dbReference>
<dbReference type="Gene3D" id="3.30.70.370">
    <property type="match status" value="1"/>
</dbReference>
<evidence type="ECO:0000259" key="5">
    <source>
        <dbReference type="SMART" id="SM00482"/>
    </source>
</evidence>
<evidence type="ECO:0000256" key="1">
    <source>
        <dbReference type="ARBA" id="ARBA00011541"/>
    </source>
</evidence>
<reference evidence="6 7" key="1">
    <citation type="submission" date="2023-04" db="EMBL/GenBank/DDBJ databases">
        <title>Ottowia paracancer sp. nov., isolated from human stomach.</title>
        <authorList>
            <person name="Song Y."/>
        </authorList>
    </citation>
    <scope>NUCLEOTIDE SEQUENCE [LARGE SCALE GENOMIC DNA]</scope>
    <source>
        <strain evidence="6 7">10c7w1</strain>
    </source>
</reference>
<dbReference type="AlphaFoldDB" id="A0AAW6RNB0"/>
<comment type="catalytic activity">
    <reaction evidence="4">
        <text>DNA(n) + a 2'-deoxyribonucleoside 5'-triphosphate = DNA(n+1) + diphosphate</text>
        <dbReference type="Rhea" id="RHEA:22508"/>
        <dbReference type="Rhea" id="RHEA-COMP:17339"/>
        <dbReference type="Rhea" id="RHEA-COMP:17340"/>
        <dbReference type="ChEBI" id="CHEBI:33019"/>
        <dbReference type="ChEBI" id="CHEBI:61560"/>
        <dbReference type="ChEBI" id="CHEBI:173112"/>
        <dbReference type="EC" id="2.7.7.7"/>
    </reaction>
</comment>
<feature type="domain" description="DNA-directed DNA polymerase family A palm" evidence="5">
    <location>
        <begin position="4"/>
        <end position="148"/>
    </location>
</feature>
<proteinExistence type="predicted"/>